<dbReference type="GO" id="GO:0006048">
    <property type="term" value="P:UDP-N-acetylglucosamine biosynthetic process"/>
    <property type="evidence" value="ECO:0007669"/>
    <property type="project" value="TreeGrafter"/>
</dbReference>
<dbReference type="InterPro" id="IPR006352">
    <property type="entry name" value="GlmM_bact"/>
</dbReference>
<comment type="catalytic activity">
    <reaction evidence="6 8">
        <text>alpha-D-glucosamine 1-phosphate = D-glucosamine 6-phosphate</text>
        <dbReference type="Rhea" id="RHEA:23424"/>
        <dbReference type="ChEBI" id="CHEBI:58516"/>
        <dbReference type="ChEBI" id="CHEBI:58725"/>
        <dbReference type="EC" id="5.4.2.10"/>
    </reaction>
</comment>
<dbReference type="EC" id="5.4.2.10" evidence="6 8"/>
<feature type="region of interest" description="Disordered" evidence="9">
    <location>
        <begin position="456"/>
        <end position="475"/>
    </location>
</feature>
<evidence type="ECO:0000256" key="4">
    <source>
        <dbReference type="ARBA" id="ARBA00022842"/>
    </source>
</evidence>
<accession>A0AAU9CSI7</accession>
<comment type="PTM">
    <text evidence="6">Activated by phosphorylation.</text>
</comment>
<dbReference type="Pfam" id="PF02879">
    <property type="entry name" value="PGM_PMM_II"/>
    <property type="match status" value="1"/>
</dbReference>
<feature type="domain" description="Alpha-D-phosphohexomutase alpha/beta/alpha" evidence="13">
    <location>
        <begin position="257"/>
        <end position="368"/>
    </location>
</feature>
<keyword evidence="3 6" id="KW-0479">Metal-binding</keyword>
<dbReference type="PANTHER" id="PTHR42946">
    <property type="entry name" value="PHOSPHOHEXOSE MUTASE"/>
    <property type="match status" value="1"/>
</dbReference>
<dbReference type="InterPro" id="IPR005844">
    <property type="entry name" value="A-D-PHexomutase_a/b/a-I"/>
</dbReference>
<sequence length="475" mass="51193">MSRRYFGTDGIRGTVGEPPITPDFVLKLGWAAGQVFREEGPCHVLVGKDTRISGYMFESALEAGLAAAGVDTHLLGPMPTPGIAYLTRTLRARTGIVISASHNPYPDNGIKFFSSAGTKLPDEVEMAIEAMLDKPMTTVSSEGLGRALRIGDAAGRYIEFCKSTVPARMDLSGLSIVIDCAHGATYHIAPHVFGEIGAKVHAIGAEPDGFNINEGRGSTHPQALQREVVARGADLGIAFDGDGDRVIMVDHTGEMVDGDELLYIIARSRQARGQLRGPVVGTQMSNLGLEHALAALGIDFRRAKVGDRYVMEMLTAADGILGGEGSGHIICLDRTTTGDGIVAALQVLAEMWDSGRSLRELRQGMDKYPQVLRNLRIRQKPADLEAIAPLREAKERVERRLNGQGRVLLRPSGTEPVIRIMLEGRDASLIEQLAAELEETAARILNDQGNRMNATSIQATEPDSGHWRRPGAVLP</sequence>
<evidence type="ECO:0000313" key="14">
    <source>
        <dbReference type="EMBL" id="BCX80872.1"/>
    </source>
</evidence>
<evidence type="ECO:0000256" key="8">
    <source>
        <dbReference type="RuleBase" id="RU004327"/>
    </source>
</evidence>
<dbReference type="InterPro" id="IPR016055">
    <property type="entry name" value="A-D-PHexomutase_a/b/a-I/II/III"/>
</dbReference>
<dbReference type="SUPFAM" id="SSF55957">
    <property type="entry name" value="Phosphoglucomutase, C-terminal domain"/>
    <property type="match status" value="1"/>
</dbReference>
<evidence type="ECO:0000259" key="12">
    <source>
        <dbReference type="Pfam" id="PF02879"/>
    </source>
</evidence>
<dbReference type="Pfam" id="PF02878">
    <property type="entry name" value="PGM_PMM_I"/>
    <property type="match status" value="1"/>
</dbReference>
<feature type="modified residue" description="Phosphoserine" evidence="6">
    <location>
        <position position="101"/>
    </location>
</feature>
<dbReference type="GO" id="GO:0005975">
    <property type="term" value="P:carbohydrate metabolic process"/>
    <property type="evidence" value="ECO:0007669"/>
    <property type="project" value="InterPro"/>
</dbReference>
<evidence type="ECO:0000256" key="9">
    <source>
        <dbReference type="SAM" id="MobiDB-lite"/>
    </source>
</evidence>
<evidence type="ECO:0000259" key="10">
    <source>
        <dbReference type="Pfam" id="PF00408"/>
    </source>
</evidence>
<dbReference type="CDD" id="cd05802">
    <property type="entry name" value="GlmM"/>
    <property type="match status" value="1"/>
</dbReference>
<dbReference type="SUPFAM" id="SSF53738">
    <property type="entry name" value="Phosphoglucomutase, first 3 domains"/>
    <property type="match status" value="3"/>
</dbReference>
<feature type="active site" description="Phosphoserine intermediate" evidence="6">
    <location>
        <position position="101"/>
    </location>
</feature>
<evidence type="ECO:0000259" key="13">
    <source>
        <dbReference type="Pfam" id="PF02880"/>
    </source>
</evidence>
<evidence type="ECO:0000256" key="6">
    <source>
        <dbReference type="HAMAP-Rule" id="MF_01554"/>
    </source>
</evidence>
<feature type="binding site" evidence="6">
    <location>
        <position position="240"/>
    </location>
    <ligand>
        <name>Mg(2+)</name>
        <dbReference type="ChEBI" id="CHEBI:18420"/>
    </ligand>
</feature>
<dbReference type="NCBIfam" id="NF008139">
    <property type="entry name" value="PRK10887.1"/>
    <property type="match status" value="1"/>
</dbReference>
<name>A0AAU9CSI7_9GAMM</name>
<dbReference type="FunFam" id="3.40.120.10:FF:000001">
    <property type="entry name" value="Phosphoglucosamine mutase"/>
    <property type="match status" value="1"/>
</dbReference>
<dbReference type="InterPro" id="IPR005845">
    <property type="entry name" value="A-D-PHexomutase_a/b/a-II"/>
</dbReference>
<dbReference type="InterPro" id="IPR016066">
    <property type="entry name" value="A-D-PHexomutase_CS"/>
</dbReference>
<comment type="function">
    <text evidence="6 8">Catalyzes the conversion of glucosamine-6-phosphate to glucosamine-1-phosphate.</text>
</comment>
<dbReference type="GO" id="GO:0008966">
    <property type="term" value="F:phosphoglucosamine mutase activity"/>
    <property type="evidence" value="ECO:0007669"/>
    <property type="project" value="UniProtKB-UniRule"/>
</dbReference>
<comment type="similarity">
    <text evidence="1 6 7">Belongs to the phosphohexose mutase family.</text>
</comment>
<proteinExistence type="inferred from homology"/>
<feature type="binding site" evidence="6">
    <location>
        <position position="242"/>
    </location>
    <ligand>
        <name>Mg(2+)</name>
        <dbReference type="ChEBI" id="CHEBI:18420"/>
    </ligand>
</feature>
<feature type="binding site" evidence="6">
    <location>
        <position position="244"/>
    </location>
    <ligand>
        <name>Mg(2+)</name>
        <dbReference type="ChEBI" id="CHEBI:18420"/>
    </ligand>
</feature>
<dbReference type="FunFam" id="3.40.120.10:FF:000003">
    <property type="entry name" value="Phosphoglucosamine mutase"/>
    <property type="match status" value="1"/>
</dbReference>
<dbReference type="InterPro" id="IPR005843">
    <property type="entry name" value="A-D-PHexomutase_C"/>
</dbReference>
<feature type="domain" description="Alpha-D-phosphohexomutase alpha/beta/alpha" evidence="11">
    <location>
        <begin position="3"/>
        <end position="134"/>
    </location>
</feature>
<dbReference type="Gene3D" id="3.40.120.10">
    <property type="entry name" value="Alpha-D-Glucose-1,6-Bisphosphate, subunit A, domain 3"/>
    <property type="match status" value="3"/>
</dbReference>
<feature type="domain" description="Alpha-D-phosphohexomutase C-terminal" evidence="10">
    <location>
        <begin position="378"/>
        <end position="439"/>
    </location>
</feature>
<organism evidence="14 15">
    <name type="scientific">Methylomarinovum caldicuralii</name>
    <dbReference type="NCBI Taxonomy" id="438856"/>
    <lineage>
        <taxon>Bacteria</taxon>
        <taxon>Pseudomonadati</taxon>
        <taxon>Pseudomonadota</taxon>
        <taxon>Gammaproteobacteria</taxon>
        <taxon>Methylococcales</taxon>
        <taxon>Methylothermaceae</taxon>
        <taxon>Methylomarinovum</taxon>
    </lineage>
</organism>
<dbReference type="PRINTS" id="PR00509">
    <property type="entry name" value="PGMPMM"/>
</dbReference>
<dbReference type="GO" id="GO:0004615">
    <property type="term" value="F:phosphomannomutase activity"/>
    <property type="evidence" value="ECO:0007669"/>
    <property type="project" value="TreeGrafter"/>
</dbReference>
<dbReference type="InterPro" id="IPR036900">
    <property type="entry name" value="A-D-PHexomutase_C_sf"/>
</dbReference>
<dbReference type="Pfam" id="PF00408">
    <property type="entry name" value="PGM_PMM_IV"/>
    <property type="match status" value="1"/>
</dbReference>
<dbReference type="GO" id="GO:0000287">
    <property type="term" value="F:magnesium ion binding"/>
    <property type="evidence" value="ECO:0007669"/>
    <property type="project" value="UniProtKB-UniRule"/>
</dbReference>
<evidence type="ECO:0000256" key="1">
    <source>
        <dbReference type="ARBA" id="ARBA00010231"/>
    </source>
</evidence>
<gene>
    <name evidence="6" type="primary">glmM</name>
    <name evidence="14" type="ORF">MIT9_P0450</name>
</gene>
<dbReference type="InterPro" id="IPR005841">
    <property type="entry name" value="Alpha-D-phosphohexomutase_SF"/>
</dbReference>
<reference evidence="15" key="1">
    <citation type="journal article" date="2024" name="Int. J. Syst. Evol. Microbiol.">
        <title>Methylomarinovum tepidoasis sp. nov., a moderately thermophilic methanotroph of the family Methylothermaceae isolated from a deep-sea hydrothermal field.</title>
        <authorList>
            <person name="Hirayama H."/>
            <person name="Takaki Y."/>
            <person name="Abe M."/>
            <person name="Miyazaki M."/>
            <person name="Uematsu K."/>
            <person name="Matsui Y."/>
            <person name="Takai K."/>
        </authorList>
    </citation>
    <scope>NUCLEOTIDE SEQUENCE [LARGE SCALE GENOMIC DNA]</scope>
    <source>
        <strain evidence="15">IT-9</strain>
    </source>
</reference>
<evidence type="ECO:0000256" key="3">
    <source>
        <dbReference type="ARBA" id="ARBA00022723"/>
    </source>
</evidence>
<dbReference type="GO" id="GO:0009252">
    <property type="term" value="P:peptidoglycan biosynthetic process"/>
    <property type="evidence" value="ECO:0007669"/>
    <property type="project" value="TreeGrafter"/>
</dbReference>
<dbReference type="PANTHER" id="PTHR42946:SF1">
    <property type="entry name" value="PHOSPHOGLUCOMUTASE (ALPHA-D-GLUCOSE-1,6-BISPHOSPHATE-DEPENDENT)"/>
    <property type="match status" value="1"/>
</dbReference>
<dbReference type="Pfam" id="PF02880">
    <property type="entry name" value="PGM_PMM_III"/>
    <property type="match status" value="1"/>
</dbReference>
<dbReference type="EMBL" id="AP024714">
    <property type="protein sequence ID" value="BCX80872.1"/>
    <property type="molecule type" value="Genomic_DNA"/>
</dbReference>
<evidence type="ECO:0000259" key="11">
    <source>
        <dbReference type="Pfam" id="PF02878"/>
    </source>
</evidence>
<evidence type="ECO:0000313" key="15">
    <source>
        <dbReference type="Proteomes" id="UP001321825"/>
    </source>
</evidence>
<dbReference type="GO" id="GO:0005829">
    <property type="term" value="C:cytosol"/>
    <property type="evidence" value="ECO:0007669"/>
    <property type="project" value="TreeGrafter"/>
</dbReference>
<dbReference type="InterPro" id="IPR005846">
    <property type="entry name" value="A-D-PHexomutase_a/b/a-III"/>
</dbReference>
<dbReference type="NCBIfam" id="TIGR01455">
    <property type="entry name" value="glmM"/>
    <property type="match status" value="1"/>
</dbReference>
<dbReference type="AlphaFoldDB" id="A0AAU9CSI7"/>
<protein>
    <recommendedName>
        <fullName evidence="6 8">Phosphoglucosamine mutase</fullName>
        <ecNumber evidence="6 8">5.4.2.10</ecNumber>
    </recommendedName>
</protein>
<comment type="cofactor">
    <cofactor evidence="6">
        <name>Mg(2+)</name>
        <dbReference type="ChEBI" id="CHEBI:18420"/>
    </cofactor>
    <text evidence="6">Binds 1 Mg(2+) ion per subunit.</text>
</comment>
<dbReference type="KEGG" id="mcau:MIT9_P0450"/>
<dbReference type="InterPro" id="IPR050060">
    <property type="entry name" value="Phosphoglucosamine_mutase"/>
</dbReference>
<evidence type="ECO:0000256" key="5">
    <source>
        <dbReference type="ARBA" id="ARBA00023235"/>
    </source>
</evidence>
<evidence type="ECO:0000256" key="2">
    <source>
        <dbReference type="ARBA" id="ARBA00022553"/>
    </source>
</evidence>
<keyword evidence="5 6" id="KW-0413">Isomerase</keyword>
<feature type="binding site" description="via phosphate group" evidence="6">
    <location>
        <position position="101"/>
    </location>
    <ligand>
        <name>Mg(2+)</name>
        <dbReference type="ChEBI" id="CHEBI:18420"/>
    </ligand>
</feature>
<keyword evidence="2 6" id="KW-0597">Phosphoprotein</keyword>
<keyword evidence="15" id="KW-1185">Reference proteome</keyword>
<dbReference type="Proteomes" id="UP001321825">
    <property type="component" value="Chromosome"/>
</dbReference>
<keyword evidence="4 6" id="KW-0460">Magnesium</keyword>
<evidence type="ECO:0000256" key="7">
    <source>
        <dbReference type="RuleBase" id="RU004326"/>
    </source>
</evidence>
<feature type="domain" description="Alpha-D-phosphohexomutase alpha/beta/alpha" evidence="12">
    <location>
        <begin position="156"/>
        <end position="253"/>
    </location>
</feature>
<dbReference type="HAMAP" id="MF_01554_B">
    <property type="entry name" value="GlmM_B"/>
    <property type="match status" value="1"/>
</dbReference>
<dbReference type="PROSITE" id="PS00710">
    <property type="entry name" value="PGM_PMM"/>
    <property type="match status" value="1"/>
</dbReference>
<dbReference type="Gene3D" id="3.30.310.50">
    <property type="entry name" value="Alpha-D-phosphohexomutase, C-terminal domain"/>
    <property type="match status" value="1"/>
</dbReference>